<dbReference type="InterPro" id="IPR001623">
    <property type="entry name" value="DnaJ_domain"/>
</dbReference>
<feature type="binding site" evidence="13">
    <location>
        <position position="185"/>
    </location>
    <ligand>
        <name>Zn(2+)</name>
        <dbReference type="ChEBI" id="CHEBI:29105"/>
        <label>2</label>
    </ligand>
</feature>
<dbReference type="CDD" id="cd10747">
    <property type="entry name" value="DnaJ_C"/>
    <property type="match status" value="1"/>
</dbReference>
<feature type="region of interest" description="Disordered" evidence="15">
    <location>
        <begin position="351"/>
        <end position="373"/>
    </location>
</feature>
<dbReference type="PROSITE" id="PS50076">
    <property type="entry name" value="DNAJ_2"/>
    <property type="match status" value="1"/>
</dbReference>
<feature type="zinc finger region" description="CR-type" evidence="14">
    <location>
        <begin position="133"/>
        <end position="211"/>
    </location>
</feature>
<comment type="subcellular location">
    <subcellularLocation>
        <location evidence="1 13">Cytoplasm</location>
    </subcellularLocation>
</comment>
<dbReference type="Pfam" id="PF00226">
    <property type="entry name" value="DnaJ"/>
    <property type="match status" value="1"/>
</dbReference>
<feature type="binding site" evidence="13">
    <location>
        <position position="199"/>
    </location>
    <ligand>
        <name>Zn(2+)</name>
        <dbReference type="ChEBI" id="CHEBI:29105"/>
        <label>1</label>
    </ligand>
</feature>
<organism evidence="18 19">
    <name type="scientific">Verticiella sediminum</name>
    <dbReference type="NCBI Taxonomy" id="1247510"/>
    <lineage>
        <taxon>Bacteria</taxon>
        <taxon>Pseudomonadati</taxon>
        <taxon>Pseudomonadota</taxon>
        <taxon>Betaproteobacteria</taxon>
        <taxon>Burkholderiales</taxon>
        <taxon>Alcaligenaceae</taxon>
        <taxon>Verticiella</taxon>
    </lineage>
</organism>
<dbReference type="PANTHER" id="PTHR43096">
    <property type="entry name" value="DNAJ HOMOLOG 1, MITOCHONDRIAL-RELATED"/>
    <property type="match status" value="1"/>
</dbReference>
<feature type="binding site" evidence="13">
    <location>
        <position position="188"/>
    </location>
    <ligand>
        <name>Zn(2+)</name>
        <dbReference type="ChEBI" id="CHEBI:29105"/>
        <label>2</label>
    </ligand>
</feature>
<dbReference type="AlphaFoldDB" id="A0A556AZX0"/>
<dbReference type="InterPro" id="IPR008971">
    <property type="entry name" value="HSP40/DnaJ_pept-bd"/>
</dbReference>
<feature type="binding site" evidence="13">
    <location>
        <position position="149"/>
    </location>
    <ligand>
        <name>Zn(2+)</name>
        <dbReference type="ChEBI" id="CHEBI:29105"/>
        <label>1</label>
    </ligand>
</feature>
<evidence type="ECO:0000256" key="12">
    <source>
        <dbReference type="ARBA" id="ARBA00067609"/>
    </source>
</evidence>
<dbReference type="FunFam" id="1.10.287.110:FF:000031">
    <property type="entry name" value="Molecular chaperone DnaJ"/>
    <property type="match status" value="1"/>
</dbReference>
<dbReference type="GO" id="GO:0051082">
    <property type="term" value="F:unfolded protein binding"/>
    <property type="evidence" value="ECO:0007669"/>
    <property type="project" value="UniProtKB-UniRule"/>
</dbReference>
<dbReference type="FunFam" id="2.60.260.20:FF:000004">
    <property type="entry name" value="Molecular chaperone DnaJ"/>
    <property type="match status" value="1"/>
</dbReference>
<evidence type="ECO:0000256" key="7">
    <source>
        <dbReference type="ARBA" id="ARBA00022771"/>
    </source>
</evidence>
<dbReference type="SUPFAM" id="SSF57938">
    <property type="entry name" value="DnaJ/Hsp40 cysteine-rich domain"/>
    <property type="match status" value="1"/>
</dbReference>
<dbReference type="GO" id="GO:0009408">
    <property type="term" value="P:response to heat"/>
    <property type="evidence" value="ECO:0007669"/>
    <property type="project" value="InterPro"/>
</dbReference>
<accession>A0A556AZX0</accession>
<dbReference type="Proteomes" id="UP000318405">
    <property type="component" value="Unassembled WGS sequence"/>
</dbReference>
<feature type="compositionally biased region" description="Basic and acidic residues" evidence="15">
    <location>
        <begin position="364"/>
        <end position="373"/>
    </location>
</feature>
<dbReference type="Gene3D" id="2.10.230.10">
    <property type="entry name" value="Heat shock protein DnaJ, cysteine-rich domain"/>
    <property type="match status" value="1"/>
</dbReference>
<evidence type="ECO:0000256" key="8">
    <source>
        <dbReference type="ARBA" id="ARBA00022833"/>
    </source>
</evidence>
<protein>
    <recommendedName>
        <fullName evidence="12 13">Chaperone protein DnaJ</fullName>
    </recommendedName>
</protein>
<dbReference type="GO" id="GO:0005524">
    <property type="term" value="F:ATP binding"/>
    <property type="evidence" value="ECO:0007669"/>
    <property type="project" value="InterPro"/>
</dbReference>
<gene>
    <name evidence="13 18" type="primary">dnaJ</name>
    <name evidence="18" type="ORF">FOZ76_04355</name>
</gene>
<keyword evidence="5 13" id="KW-0479">Metal-binding</keyword>
<keyword evidence="6 13" id="KW-0677">Repeat</keyword>
<dbReference type="InterPro" id="IPR002939">
    <property type="entry name" value="DnaJ_C"/>
</dbReference>
<feature type="domain" description="J" evidence="16">
    <location>
        <begin position="5"/>
        <end position="70"/>
    </location>
</feature>
<dbReference type="PRINTS" id="PR00625">
    <property type="entry name" value="JDOMAIN"/>
</dbReference>
<dbReference type="EMBL" id="VLTJ01000007">
    <property type="protein sequence ID" value="TSH98025.1"/>
    <property type="molecule type" value="Genomic_DNA"/>
</dbReference>
<feature type="binding site" evidence="13">
    <location>
        <position position="146"/>
    </location>
    <ligand>
        <name>Zn(2+)</name>
        <dbReference type="ChEBI" id="CHEBI:29105"/>
        <label>1</label>
    </ligand>
</feature>
<evidence type="ECO:0000256" key="6">
    <source>
        <dbReference type="ARBA" id="ARBA00022737"/>
    </source>
</evidence>
<evidence type="ECO:0000256" key="15">
    <source>
        <dbReference type="SAM" id="MobiDB-lite"/>
    </source>
</evidence>
<reference evidence="18 19" key="1">
    <citation type="submission" date="2019-07" db="EMBL/GenBank/DDBJ databases">
        <title>Qingshengfaniella alkalisoli gen. nov., sp. nov., isolated from saline soil.</title>
        <authorList>
            <person name="Xu L."/>
            <person name="Huang X.-X."/>
            <person name="Sun J.-Q."/>
        </authorList>
    </citation>
    <scope>NUCLEOTIDE SEQUENCE [LARGE SCALE GENOMIC DNA]</scope>
    <source>
        <strain evidence="18 19">DSM 27279</strain>
    </source>
</reference>
<dbReference type="CDD" id="cd06257">
    <property type="entry name" value="DnaJ"/>
    <property type="match status" value="1"/>
</dbReference>
<keyword evidence="7 13" id="KW-0863">Zinc-finger</keyword>
<name>A0A556AZX0_9BURK</name>
<dbReference type="GO" id="GO:0005737">
    <property type="term" value="C:cytoplasm"/>
    <property type="evidence" value="ECO:0007669"/>
    <property type="project" value="UniProtKB-SubCell"/>
</dbReference>
<dbReference type="NCBIfam" id="NF008035">
    <property type="entry name" value="PRK10767.1"/>
    <property type="match status" value="1"/>
</dbReference>
<dbReference type="InterPro" id="IPR012724">
    <property type="entry name" value="DnaJ"/>
</dbReference>
<dbReference type="Gene3D" id="1.10.287.110">
    <property type="entry name" value="DnaJ domain"/>
    <property type="match status" value="1"/>
</dbReference>
<evidence type="ECO:0000256" key="5">
    <source>
        <dbReference type="ARBA" id="ARBA00022723"/>
    </source>
</evidence>
<evidence type="ECO:0000256" key="4">
    <source>
        <dbReference type="ARBA" id="ARBA00022705"/>
    </source>
</evidence>
<evidence type="ECO:0000256" key="13">
    <source>
        <dbReference type="HAMAP-Rule" id="MF_01152"/>
    </source>
</evidence>
<sequence>MAKRDFYEVLGVAKNASDEELKKAYRKLAMKYHPDRNPDSKEAEAKFKECKEAYEVLADSQKRAAYDRFGHAGVDPSAAAGAGGGAHFADAFGDIFGEIFGGGRARGGGGPQVYRGADLRYGMEITLEQAAAGFDTEIRVPSWESCDVCHGSGAKPGTQPKTCHTCGGAGAVRMQQGFFSVQQTCPTCHGTGKVIPEPCAHCDGVGRVKTNKTLQVKIPAGIDDGMRIRSSGNGEPGVNGGPPGDLYVEVRLKPHDIFQREGDDLHCELPIPFTTAALGGDIQVPTLNGRAEITVPEGTQSGKTFRLRGKGLKGIRSSYPGDLYCHVSVETPVRLTEEQKAILQQFADSLSEGGARHSPQSKSWTERVKSFFS</sequence>
<dbReference type="HAMAP" id="MF_01152">
    <property type="entry name" value="DnaJ"/>
    <property type="match status" value="1"/>
</dbReference>
<dbReference type="NCBIfam" id="TIGR02349">
    <property type="entry name" value="DnaJ_bact"/>
    <property type="match status" value="1"/>
</dbReference>
<dbReference type="InterPro" id="IPR036410">
    <property type="entry name" value="HSP_DnaJ_Cys-rich_dom_sf"/>
</dbReference>
<dbReference type="InterPro" id="IPR001305">
    <property type="entry name" value="HSP_DnaJ_Cys-rich_dom"/>
</dbReference>
<dbReference type="RefSeq" id="WP_143946907.1">
    <property type="nucleotide sequence ID" value="NZ_BAABMB010000004.1"/>
</dbReference>
<evidence type="ECO:0000313" key="19">
    <source>
        <dbReference type="Proteomes" id="UP000318405"/>
    </source>
</evidence>
<comment type="subunit">
    <text evidence="2 13">Homodimer.</text>
</comment>
<dbReference type="SUPFAM" id="SSF49493">
    <property type="entry name" value="HSP40/DnaJ peptide-binding domain"/>
    <property type="match status" value="2"/>
</dbReference>
<evidence type="ECO:0000313" key="18">
    <source>
        <dbReference type="EMBL" id="TSH98025.1"/>
    </source>
</evidence>
<feature type="domain" description="CR-type" evidence="17">
    <location>
        <begin position="133"/>
        <end position="211"/>
    </location>
</feature>
<evidence type="ECO:0000256" key="10">
    <source>
        <dbReference type="ARBA" id="ARBA00023186"/>
    </source>
</evidence>
<evidence type="ECO:0000259" key="17">
    <source>
        <dbReference type="PROSITE" id="PS51188"/>
    </source>
</evidence>
<feature type="repeat" description="CXXCXGXG motif" evidence="13">
    <location>
        <begin position="163"/>
        <end position="170"/>
    </location>
</feature>
<dbReference type="OrthoDB" id="9779889at2"/>
<keyword evidence="9 13" id="KW-0346">Stress response</keyword>
<evidence type="ECO:0000256" key="1">
    <source>
        <dbReference type="ARBA" id="ARBA00004496"/>
    </source>
</evidence>
<dbReference type="GO" id="GO:0008270">
    <property type="term" value="F:zinc ion binding"/>
    <property type="evidence" value="ECO:0007669"/>
    <property type="project" value="UniProtKB-UniRule"/>
</dbReference>
<dbReference type="SMART" id="SM00271">
    <property type="entry name" value="DnaJ"/>
    <property type="match status" value="1"/>
</dbReference>
<evidence type="ECO:0000256" key="14">
    <source>
        <dbReference type="PROSITE-ProRule" id="PRU00546"/>
    </source>
</evidence>
<feature type="binding site" evidence="13">
    <location>
        <position position="166"/>
    </location>
    <ligand>
        <name>Zn(2+)</name>
        <dbReference type="ChEBI" id="CHEBI:29105"/>
        <label>2</label>
    </ligand>
</feature>
<feature type="binding site" evidence="13">
    <location>
        <position position="163"/>
    </location>
    <ligand>
        <name>Zn(2+)</name>
        <dbReference type="ChEBI" id="CHEBI:29105"/>
        <label>2</label>
    </ligand>
</feature>
<feature type="repeat" description="CXXCXGXG motif" evidence="13">
    <location>
        <begin position="199"/>
        <end position="206"/>
    </location>
</feature>
<comment type="caution">
    <text evidence="18">The sequence shown here is derived from an EMBL/GenBank/DDBJ whole genome shotgun (WGS) entry which is preliminary data.</text>
</comment>
<dbReference type="InterPro" id="IPR036869">
    <property type="entry name" value="J_dom_sf"/>
</dbReference>
<dbReference type="CDD" id="cd10719">
    <property type="entry name" value="DnaJ_zf"/>
    <property type="match status" value="1"/>
</dbReference>
<dbReference type="PROSITE" id="PS51188">
    <property type="entry name" value="ZF_CR"/>
    <property type="match status" value="1"/>
</dbReference>
<dbReference type="Gene3D" id="2.60.260.20">
    <property type="entry name" value="Urease metallochaperone UreE, N-terminal domain"/>
    <property type="match status" value="2"/>
</dbReference>
<dbReference type="PANTHER" id="PTHR43096:SF48">
    <property type="entry name" value="CHAPERONE PROTEIN DNAJ"/>
    <property type="match status" value="1"/>
</dbReference>
<evidence type="ECO:0000259" key="16">
    <source>
        <dbReference type="PROSITE" id="PS50076"/>
    </source>
</evidence>
<evidence type="ECO:0000256" key="9">
    <source>
        <dbReference type="ARBA" id="ARBA00023016"/>
    </source>
</evidence>
<dbReference type="GO" id="GO:0042026">
    <property type="term" value="P:protein refolding"/>
    <property type="evidence" value="ECO:0007669"/>
    <property type="project" value="TreeGrafter"/>
</dbReference>
<comment type="cofactor">
    <cofactor evidence="13">
        <name>Zn(2+)</name>
        <dbReference type="ChEBI" id="CHEBI:29105"/>
    </cofactor>
    <text evidence="13">Binds 2 Zn(2+) ions per monomer.</text>
</comment>
<dbReference type="Pfam" id="PF00684">
    <property type="entry name" value="DnaJ_CXXCXGXG"/>
    <property type="match status" value="1"/>
</dbReference>
<comment type="similarity">
    <text evidence="11 13">Belongs to the DnaJ family.</text>
</comment>
<evidence type="ECO:0000256" key="11">
    <source>
        <dbReference type="ARBA" id="ARBA00061004"/>
    </source>
</evidence>
<dbReference type="GO" id="GO:0006260">
    <property type="term" value="P:DNA replication"/>
    <property type="evidence" value="ECO:0007669"/>
    <property type="project" value="UniProtKB-KW"/>
</dbReference>
<keyword evidence="8 13" id="KW-0862">Zinc</keyword>
<feature type="repeat" description="CXXCXGXG motif" evidence="13">
    <location>
        <begin position="146"/>
        <end position="153"/>
    </location>
</feature>
<proteinExistence type="inferred from homology"/>
<feature type="binding site" evidence="13">
    <location>
        <position position="202"/>
    </location>
    <ligand>
        <name>Zn(2+)</name>
        <dbReference type="ChEBI" id="CHEBI:29105"/>
        <label>1</label>
    </ligand>
</feature>
<feature type="repeat" description="CXXCXGXG motif" evidence="13">
    <location>
        <begin position="185"/>
        <end position="192"/>
    </location>
</feature>
<evidence type="ECO:0000256" key="3">
    <source>
        <dbReference type="ARBA" id="ARBA00022490"/>
    </source>
</evidence>
<dbReference type="GO" id="GO:0031072">
    <property type="term" value="F:heat shock protein binding"/>
    <property type="evidence" value="ECO:0007669"/>
    <property type="project" value="InterPro"/>
</dbReference>
<dbReference type="FunFam" id="2.10.230.10:FF:000002">
    <property type="entry name" value="Molecular chaperone DnaJ"/>
    <property type="match status" value="1"/>
</dbReference>
<dbReference type="Pfam" id="PF01556">
    <property type="entry name" value="DnaJ_C"/>
    <property type="match status" value="1"/>
</dbReference>
<comment type="domain">
    <text evidence="13">The J domain is necessary and sufficient to stimulate DnaK ATPase activity. Zinc center 1 plays an important role in the autonomous, DnaK-independent chaperone activity of DnaJ. Zinc center 2 is essential for interaction with DnaK and for DnaJ activity.</text>
</comment>
<dbReference type="SUPFAM" id="SSF46565">
    <property type="entry name" value="Chaperone J-domain"/>
    <property type="match status" value="1"/>
</dbReference>
<keyword evidence="10 13" id="KW-0143">Chaperone</keyword>
<keyword evidence="3 13" id="KW-0963">Cytoplasm</keyword>
<comment type="function">
    <text evidence="13">Participates actively in the response to hyperosmotic and heat shock by preventing the aggregation of stress-denatured proteins and by disaggregating proteins, also in an autonomous, DnaK-independent fashion. Unfolded proteins bind initially to DnaJ; upon interaction with the DnaJ-bound protein, DnaK hydrolyzes its bound ATP, resulting in the formation of a stable complex. GrpE releases ADP from DnaK; ATP binding to DnaK triggers the release of the substrate protein, thus completing the reaction cycle. Several rounds of ATP-dependent interactions between DnaJ, DnaK and GrpE are required for fully efficient folding. Also involved, together with DnaK and GrpE, in the DNA replication of plasmids through activation of initiation proteins.</text>
</comment>
<keyword evidence="4 13" id="KW-0235">DNA replication</keyword>
<keyword evidence="19" id="KW-1185">Reference proteome</keyword>
<evidence type="ECO:0000256" key="2">
    <source>
        <dbReference type="ARBA" id="ARBA00011738"/>
    </source>
</evidence>